<accession>A0A6J7WN09</accession>
<protein>
    <submittedName>
        <fullName evidence="1">Uncharacterized protein</fullName>
    </submittedName>
</protein>
<sequence>MKYSKKLDKQDKNVLYAIYIYLGYNKTESFEKYCYYHIKIHNNEKI</sequence>
<name>A0A6J7WN09_9CAUD</name>
<dbReference type="EMBL" id="LR798250">
    <property type="protein sequence ID" value="CAB5218025.1"/>
    <property type="molecule type" value="Genomic_DNA"/>
</dbReference>
<gene>
    <name evidence="1" type="ORF">UFOVP206_45</name>
</gene>
<reference evidence="1" key="1">
    <citation type="submission" date="2020-05" db="EMBL/GenBank/DDBJ databases">
        <authorList>
            <person name="Chiriac C."/>
            <person name="Salcher M."/>
            <person name="Ghai R."/>
            <person name="Kavagutti S V."/>
        </authorList>
    </citation>
    <scope>NUCLEOTIDE SEQUENCE</scope>
</reference>
<proteinExistence type="predicted"/>
<organism evidence="1">
    <name type="scientific">uncultured Caudovirales phage</name>
    <dbReference type="NCBI Taxonomy" id="2100421"/>
    <lineage>
        <taxon>Viruses</taxon>
        <taxon>Duplodnaviria</taxon>
        <taxon>Heunggongvirae</taxon>
        <taxon>Uroviricota</taxon>
        <taxon>Caudoviricetes</taxon>
        <taxon>Peduoviridae</taxon>
        <taxon>Maltschvirus</taxon>
        <taxon>Maltschvirus maltsch</taxon>
    </lineage>
</organism>
<evidence type="ECO:0000313" key="1">
    <source>
        <dbReference type="EMBL" id="CAB5218025.1"/>
    </source>
</evidence>